<keyword evidence="8" id="KW-1185">Reference proteome</keyword>
<dbReference type="GO" id="GO:0033819">
    <property type="term" value="F:lipoyl(octanoyl) transferase activity"/>
    <property type="evidence" value="ECO:0007669"/>
    <property type="project" value="UniProtKB-EC"/>
</dbReference>
<evidence type="ECO:0000256" key="4">
    <source>
        <dbReference type="ARBA" id="ARBA00022679"/>
    </source>
</evidence>
<dbReference type="InParanoid" id="A0A1E5R7H2"/>
<gene>
    <name evidence="7" type="ORF">AWRI3579_g3167</name>
</gene>
<organism evidence="7 8">
    <name type="scientific">Hanseniaspora osmophila</name>
    <dbReference type="NCBI Taxonomy" id="56408"/>
    <lineage>
        <taxon>Eukaryota</taxon>
        <taxon>Fungi</taxon>
        <taxon>Dikarya</taxon>
        <taxon>Ascomycota</taxon>
        <taxon>Saccharomycotina</taxon>
        <taxon>Saccharomycetes</taxon>
        <taxon>Saccharomycodales</taxon>
        <taxon>Saccharomycodaceae</taxon>
        <taxon>Hanseniaspora</taxon>
    </lineage>
</organism>
<dbReference type="STRING" id="56408.A0A1E5R7H2"/>
<protein>
    <recommendedName>
        <fullName evidence="3">lipoyl(octanoyl) transferase</fullName>
        <ecNumber evidence="3">2.3.1.181</ecNumber>
    </recommendedName>
</protein>
<comment type="caution">
    <text evidence="7">The sequence shown here is derived from an EMBL/GenBank/DDBJ whole genome shotgun (WGS) entry which is preliminary data.</text>
</comment>
<name>A0A1E5R7H2_9ASCO</name>
<dbReference type="PROSITE" id="PS01313">
    <property type="entry name" value="LIPB"/>
    <property type="match status" value="1"/>
</dbReference>
<dbReference type="GO" id="GO:0009249">
    <property type="term" value="P:protein lipoylation"/>
    <property type="evidence" value="ECO:0007669"/>
    <property type="project" value="InterPro"/>
</dbReference>
<evidence type="ECO:0000313" key="8">
    <source>
        <dbReference type="Proteomes" id="UP000095728"/>
    </source>
</evidence>
<feature type="domain" description="BPL/LPL catalytic" evidence="6">
    <location>
        <begin position="99"/>
        <end position="306"/>
    </location>
</feature>
<dbReference type="Proteomes" id="UP000095728">
    <property type="component" value="Unassembled WGS sequence"/>
</dbReference>
<dbReference type="PANTHER" id="PTHR10993:SF7">
    <property type="entry name" value="LIPOYLTRANSFERASE 2, MITOCHONDRIAL-RELATED"/>
    <property type="match status" value="1"/>
</dbReference>
<dbReference type="InterPro" id="IPR045864">
    <property type="entry name" value="aa-tRNA-synth_II/BPL/LPL"/>
</dbReference>
<dbReference type="FunCoup" id="A0A1E5R7H2">
    <property type="interactions" value="409"/>
</dbReference>
<dbReference type="InterPro" id="IPR004143">
    <property type="entry name" value="BPL_LPL_catalytic"/>
</dbReference>
<dbReference type="AlphaFoldDB" id="A0A1E5R7H2"/>
<dbReference type="PROSITE" id="PS51733">
    <property type="entry name" value="BPL_LPL_CATALYTIC"/>
    <property type="match status" value="1"/>
</dbReference>
<dbReference type="Pfam" id="PF21948">
    <property type="entry name" value="LplA-B_cat"/>
    <property type="match status" value="1"/>
</dbReference>
<proteinExistence type="inferred from homology"/>
<sequence>MLKRTLNKHCWKRFNSSTCTFTSKTRPVEESSRVLRHLHFVKPFMPFKNGLDIQENIVRVQLDMKKLESNIKRQLTALHEQNMAINDQEQSIIDKIMELKPNPVILTFQFEPTYTGGKRIKKQITKEQISEFEDFKPSGVTDPSKFVQLERGGQITFHGPGQMVAYIILDLKSFHQFPPKCYVNGIEEAALNLLDGYGVKAQRTNDTGVWSCLNNGKLASIGVNVNRNITSHGICINVSPNLEYLNHFTLCGLPDAKATSIQEILKDTKPNVGSNLVEGDETNTPSVDDVASSFANHMAKILGIEKVERMLIESHKLE</sequence>
<dbReference type="NCBIfam" id="TIGR00214">
    <property type="entry name" value="lipB"/>
    <property type="match status" value="1"/>
</dbReference>
<keyword evidence="5" id="KW-0012">Acyltransferase</keyword>
<dbReference type="EC" id="2.3.1.181" evidence="3"/>
<comment type="similarity">
    <text evidence="2">Belongs to the LipB family.</text>
</comment>
<accession>A0A1E5R7H2</accession>
<dbReference type="PANTHER" id="PTHR10993">
    <property type="entry name" value="OCTANOYLTRANSFERASE"/>
    <property type="match status" value="1"/>
</dbReference>
<dbReference type="SUPFAM" id="SSF55681">
    <property type="entry name" value="Class II aaRS and biotin synthetases"/>
    <property type="match status" value="1"/>
</dbReference>
<dbReference type="UniPathway" id="UPA00538">
    <property type="reaction ID" value="UER00592"/>
</dbReference>
<evidence type="ECO:0000256" key="3">
    <source>
        <dbReference type="ARBA" id="ARBA00012334"/>
    </source>
</evidence>
<evidence type="ECO:0000256" key="1">
    <source>
        <dbReference type="ARBA" id="ARBA00004821"/>
    </source>
</evidence>
<dbReference type="InterPro" id="IPR020605">
    <property type="entry name" value="Octanoyltransferase_CS"/>
</dbReference>
<comment type="pathway">
    <text evidence="1">Protein modification; protein lipoylation via endogenous pathway; protein N(6)-(lipoyl)lysine from octanoyl-[acyl-carrier-protein]: step 1/2.</text>
</comment>
<evidence type="ECO:0000259" key="6">
    <source>
        <dbReference type="PROSITE" id="PS51733"/>
    </source>
</evidence>
<keyword evidence="4 7" id="KW-0808">Transferase</keyword>
<dbReference type="EMBL" id="LPNM01000009">
    <property type="protein sequence ID" value="OEJ82828.1"/>
    <property type="molecule type" value="Genomic_DNA"/>
</dbReference>
<evidence type="ECO:0000256" key="2">
    <source>
        <dbReference type="ARBA" id="ARBA00007907"/>
    </source>
</evidence>
<dbReference type="OrthoDB" id="19908at2759"/>
<reference evidence="8" key="1">
    <citation type="journal article" date="2016" name="Genome Announc.">
        <title>Genome sequences of three species of Hanseniaspora isolated from spontaneous wine fermentations.</title>
        <authorList>
            <person name="Sternes P.R."/>
            <person name="Lee D."/>
            <person name="Kutyna D.R."/>
            <person name="Borneman A.R."/>
        </authorList>
    </citation>
    <scope>NUCLEOTIDE SEQUENCE [LARGE SCALE GENOMIC DNA]</scope>
    <source>
        <strain evidence="8">AWRI3579</strain>
    </source>
</reference>
<evidence type="ECO:0000313" key="7">
    <source>
        <dbReference type="EMBL" id="OEJ82828.1"/>
    </source>
</evidence>
<dbReference type="InterPro" id="IPR000544">
    <property type="entry name" value="Octanoyltransferase"/>
</dbReference>
<evidence type="ECO:0000256" key="5">
    <source>
        <dbReference type="ARBA" id="ARBA00023315"/>
    </source>
</evidence>
<dbReference type="Gene3D" id="3.30.930.10">
    <property type="entry name" value="Bira Bifunctional Protein, Domain 2"/>
    <property type="match status" value="1"/>
</dbReference>